<comment type="caution">
    <text evidence="8">The sequence shown here is derived from an EMBL/GenBank/DDBJ whole genome shotgun (WGS) entry which is preliminary data.</text>
</comment>
<evidence type="ECO:0000313" key="9">
    <source>
        <dbReference type="Proteomes" id="UP001149090"/>
    </source>
</evidence>
<dbReference type="GO" id="GO:0030427">
    <property type="term" value="C:site of polarized growth"/>
    <property type="evidence" value="ECO:0007669"/>
    <property type="project" value="TreeGrafter"/>
</dbReference>
<gene>
    <name evidence="8" type="ORF">M0811_12433</name>
</gene>
<sequence>MTEVSFENKFEIDNAVRDVHNEKSENSWLMLSFVESTNPRTKWSTIRLQAIGSEIEDLVSHLHKKMFAFILVRVLDKYDGYDTYRYAYIYWIGEELRGIDQAKVGVKKGAIEKALGHWNVELQISDFEDMTMENIMKKVQDASGTRDRTSNIGDDNQNPKLVSYHSVHSQTAEKASRRVLHGDEQTKQTKHFVPIEKQGMEFINEYEIRDAIAAIRNDNDPTDWLLLEYAGRDQVKLSQTGTGGLESLKEVLDTRKVQYAMFRTIHRVDKTDNVRFIVIRWVGENVPPTVRARVITHKGMIDDIFNPVHISIDEQSLTSLTSQSIKERLKKL</sequence>
<evidence type="ECO:0000256" key="6">
    <source>
        <dbReference type="SAM" id="MobiDB-lite"/>
    </source>
</evidence>
<dbReference type="PANTHER" id="PTHR10829">
    <property type="entry name" value="CORTACTIN AND DREBRIN"/>
    <property type="match status" value="1"/>
</dbReference>
<dbReference type="Gene3D" id="3.40.20.10">
    <property type="entry name" value="Severin"/>
    <property type="match status" value="2"/>
</dbReference>
<dbReference type="InterPro" id="IPR029006">
    <property type="entry name" value="ADF-H/Gelsolin-like_dom_sf"/>
</dbReference>
<keyword evidence="3" id="KW-0009">Actin-binding</keyword>
<dbReference type="EMBL" id="JAPDFW010000117">
    <property type="protein sequence ID" value="KAJ5068321.1"/>
    <property type="molecule type" value="Genomic_DNA"/>
</dbReference>
<name>A0A9Q0R6H5_ANAIG</name>
<dbReference type="SUPFAM" id="SSF55753">
    <property type="entry name" value="Actin depolymerizing proteins"/>
    <property type="match status" value="2"/>
</dbReference>
<comment type="subcellular location">
    <subcellularLocation>
        <location evidence="1">Cytoplasm</location>
        <location evidence="1">Cytoskeleton</location>
    </subcellularLocation>
</comment>
<dbReference type="PROSITE" id="PS51263">
    <property type="entry name" value="ADF_H"/>
    <property type="match status" value="2"/>
</dbReference>
<dbReference type="GO" id="GO:0030864">
    <property type="term" value="C:cortical actin cytoskeleton"/>
    <property type="evidence" value="ECO:0007669"/>
    <property type="project" value="TreeGrafter"/>
</dbReference>
<feature type="compositionally biased region" description="Polar residues" evidence="6">
    <location>
        <begin position="150"/>
        <end position="160"/>
    </location>
</feature>
<dbReference type="GO" id="GO:0030833">
    <property type="term" value="P:regulation of actin filament polymerization"/>
    <property type="evidence" value="ECO:0007669"/>
    <property type="project" value="TreeGrafter"/>
</dbReference>
<evidence type="ECO:0000256" key="2">
    <source>
        <dbReference type="ARBA" id="ARBA00022490"/>
    </source>
</evidence>
<organism evidence="8 9">
    <name type="scientific">Anaeramoeba ignava</name>
    <name type="common">Anaerobic marine amoeba</name>
    <dbReference type="NCBI Taxonomy" id="1746090"/>
    <lineage>
        <taxon>Eukaryota</taxon>
        <taxon>Metamonada</taxon>
        <taxon>Anaeramoebidae</taxon>
        <taxon>Anaeramoeba</taxon>
    </lineage>
</organism>
<dbReference type="PANTHER" id="PTHR10829:SF25">
    <property type="entry name" value="DREBRIN-LIKE PROTEIN"/>
    <property type="match status" value="1"/>
</dbReference>
<protein>
    <submittedName>
        <fullName evidence="8">Coactosin</fullName>
    </submittedName>
</protein>
<evidence type="ECO:0000259" key="7">
    <source>
        <dbReference type="PROSITE" id="PS51263"/>
    </source>
</evidence>
<dbReference type="OrthoDB" id="20822at2759"/>
<dbReference type="SMART" id="SM00102">
    <property type="entry name" value="ADF"/>
    <property type="match status" value="2"/>
</dbReference>
<feature type="compositionally biased region" description="Basic and acidic residues" evidence="6">
    <location>
        <begin position="140"/>
        <end position="149"/>
    </location>
</feature>
<accession>A0A9Q0R6H5</accession>
<dbReference type="CDD" id="cd11282">
    <property type="entry name" value="ADF_coactosin_like"/>
    <property type="match status" value="1"/>
</dbReference>
<dbReference type="Proteomes" id="UP001149090">
    <property type="component" value="Unassembled WGS sequence"/>
</dbReference>
<evidence type="ECO:0000313" key="8">
    <source>
        <dbReference type="EMBL" id="KAJ5068321.1"/>
    </source>
</evidence>
<feature type="region of interest" description="Disordered" evidence="6">
    <location>
        <begin position="140"/>
        <end position="160"/>
    </location>
</feature>
<evidence type="ECO:0000256" key="5">
    <source>
        <dbReference type="ARBA" id="ARBA00038052"/>
    </source>
</evidence>
<evidence type="ECO:0000256" key="3">
    <source>
        <dbReference type="ARBA" id="ARBA00023203"/>
    </source>
</evidence>
<dbReference type="GO" id="GO:0005884">
    <property type="term" value="C:actin filament"/>
    <property type="evidence" value="ECO:0007669"/>
    <property type="project" value="TreeGrafter"/>
</dbReference>
<keyword evidence="2" id="KW-0963">Cytoplasm</keyword>
<dbReference type="OMA" id="QPYHVDI"/>
<dbReference type="Pfam" id="PF00241">
    <property type="entry name" value="Cofilin_ADF"/>
    <property type="match status" value="2"/>
</dbReference>
<dbReference type="AlphaFoldDB" id="A0A9Q0R6H5"/>
<keyword evidence="4" id="KW-0206">Cytoskeleton</keyword>
<dbReference type="FunFam" id="3.40.20.10:FF:000018">
    <property type="entry name" value="Coactosin-like 1"/>
    <property type="match status" value="2"/>
</dbReference>
<feature type="domain" description="ADF-H" evidence="7">
    <location>
        <begin position="199"/>
        <end position="330"/>
    </location>
</feature>
<evidence type="ECO:0000256" key="1">
    <source>
        <dbReference type="ARBA" id="ARBA00004245"/>
    </source>
</evidence>
<dbReference type="InterPro" id="IPR002108">
    <property type="entry name" value="ADF-H"/>
</dbReference>
<dbReference type="GO" id="GO:0051015">
    <property type="term" value="F:actin filament binding"/>
    <property type="evidence" value="ECO:0007669"/>
    <property type="project" value="TreeGrafter"/>
</dbReference>
<feature type="domain" description="ADF-H" evidence="7">
    <location>
        <begin position="3"/>
        <end position="140"/>
    </location>
</feature>
<reference evidence="8" key="1">
    <citation type="submission" date="2022-10" db="EMBL/GenBank/DDBJ databases">
        <title>Novel sulphate-reducing endosymbionts in the free-living metamonad Anaeramoeba.</title>
        <authorList>
            <person name="Jerlstrom-Hultqvist J."/>
            <person name="Cepicka I."/>
            <person name="Gallot-Lavallee L."/>
            <person name="Salas-Leiva D."/>
            <person name="Curtis B.A."/>
            <person name="Zahonova K."/>
            <person name="Pipaliya S."/>
            <person name="Dacks J."/>
            <person name="Roger A.J."/>
        </authorList>
    </citation>
    <scope>NUCLEOTIDE SEQUENCE</scope>
    <source>
        <strain evidence="8">BMAN</strain>
    </source>
</reference>
<keyword evidence="9" id="KW-1185">Reference proteome</keyword>
<evidence type="ECO:0000256" key="4">
    <source>
        <dbReference type="ARBA" id="ARBA00023212"/>
    </source>
</evidence>
<comment type="similarity">
    <text evidence="5">Belongs to the actin-binding proteins ADF family. Coactosin subfamily.</text>
</comment>
<proteinExistence type="inferred from homology"/>